<evidence type="ECO:0000313" key="2">
    <source>
        <dbReference type="EMBL" id="ASS37419.1"/>
    </source>
</evidence>
<dbReference type="Pfam" id="PF14594">
    <property type="entry name" value="Sipho_Gp37"/>
    <property type="match status" value="1"/>
</dbReference>
<reference evidence="3" key="1">
    <citation type="submission" date="2016-05" db="EMBL/GenBank/DDBJ databases">
        <authorList>
            <person name="Holder M.E."/>
            <person name="Ajami N.J."/>
            <person name="Petrosino J.F."/>
        </authorList>
    </citation>
    <scope>NUCLEOTIDE SEQUENCE [LARGE SCALE GENOMIC DNA]</scope>
    <source>
        <strain evidence="3">ATCC 700696</strain>
    </source>
</reference>
<evidence type="ECO:0000313" key="3">
    <source>
        <dbReference type="Proteomes" id="UP000214689"/>
    </source>
</evidence>
<feature type="domain" description="Gp28/Gp37-like" evidence="1">
    <location>
        <begin position="170"/>
        <end position="339"/>
    </location>
</feature>
<protein>
    <recommendedName>
        <fullName evidence="1">Gp28/Gp37-like domain-containing protein</fullName>
    </recommendedName>
</protein>
<dbReference type="Proteomes" id="UP000214689">
    <property type="component" value="Chromosome"/>
</dbReference>
<proteinExistence type="predicted"/>
<sequence>MKVFAFDENMNRIGELKYIQLLWDRNNTEPGGFTLYQQSKHYIEAAYIMAEGRREVGIVYKPSYKSDPNGRYVTTEGKFAEDMTNDATTGHGMTIVASKRMNDQFMSYLNAKGIKEANDSESMKQRDEVITRCLDVGVEMYRILALDQESFQINWNGGWEIKFVKPRDTGIRFSKGIGNAKEIVYSQDMSVYKHKCTGYVEIPDDVVKEGYSGTSYVGGKYYESDSFTSTLKVEDRFKQKEMSMDFSMPEGLDITASNKSKIKAQIVQMCQLELLNHYVIRDIEVTPLQIAGCRYLIDYDLGDIVLVEIPEVGITYEAQIIEVHEVWEKNTQTYTITLGHKKIKR</sequence>
<name>A0A223AR63_9FIRM</name>
<gene>
    <name evidence="2" type="ORF">AXF17_02340</name>
</gene>
<organism evidence="2 3">
    <name type="scientific">Mogibacterium pumilum</name>
    <dbReference type="NCBI Taxonomy" id="86332"/>
    <lineage>
        <taxon>Bacteria</taxon>
        <taxon>Bacillati</taxon>
        <taxon>Bacillota</taxon>
        <taxon>Clostridia</taxon>
        <taxon>Peptostreptococcales</taxon>
        <taxon>Anaerovoracaceae</taxon>
        <taxon>Mogibacterium</taxon>
    </lineage>
</organism>
<dbReference type="EMBL" id="CP016199">
    <property type="protein sequence ID" value="ASS37419.1"/>
    <property type="molecule type" value="Genomic_DNA"/>
</dbReference>
<evidence type="ECO:0000259" key="1">
    <source>
        <dbReference type="Pfam" id="PF14594"/>
    </source>
</evidence>
<accession>A0A223AR63</accession>
<dbReference type="AlphaFoldDB" id="A0A223AR63"/>
<dbReference type="OrthoDB" id="9255846at2"/>
<dbReference type="RefSeq" id="WP_094233646.1">
    <property type="nucleotide sequence ID" value="NZ_CP016199.1"/>
</dbReference>
<keyword evidence="3" id="KW-1185">Reference proteome</keyword>
<dbReference type="InterPro" id="IPR029432">
    <property type="entry name" value="Gp28/Gp37-like_dom"/>
</dbReference>